<evidence type="ECO:0000313" key="2">
    <source>
        <dbReference type="Proteomes" id="UP001165289"/>
    </source>
</evidence>
<sequence length="402" mass="45742">MAQKVEVKSLPFENLQAKKERCLREIEIEFKDLVSILESRKIVLQNQVEVIIKEISDGGNGHIRFTTDSAIKEKLKTFGDIQRKTPLQAKSPPPLNTLSPIPATNLYTHQSSPYFYSQVGFQFGVSLDENVRDAHPSMVTETKIRSDSNGFKPLCVKRCENMLYVVSQDEFIYVIDEMEGEVTQKIAINFGLFFPAITIVDTKIVFGHSSQFGGKIWVFSQKGVILNEIVEVPNYGRIKLLSDLDITTDNRVLIVDSDTNLVLVVLPDFSKVEERIGRQRKLVSPTRVAVNTNNELYILHKRGTTIDVYNIQDECLKSFHLRHQTFASEHIRYNPDLLVTDDCITLIFDNLVFVYNLQTGVFSQAKLDGVCGVIPKCIVTSKGVMIAVKHDYILKYDLYYFD</sequence>
<protein>
    <submittedName>
        <fullName evidence="1">Uncharacterized protein</fullName>
    </submittedName>
</protein>
<dbReference type="Proteomes" id="UP001165289">
    <property type="component" value="Unassembled WGS sequence"/>
</dbReference>
<proteinExistence type="predicted"/>
<name>A0AAV7KTR6_9METZ</name>
<dbReference type="AlphaFoldDB" id="A0AAV7KTR6"/>
<dbReference type="SUPFAM" id="SSF101898">
    <property type="entry name" value="NHL repeat"/>
    <property type="match status" value="1"/>
</dbReference>
<evidence type="ECO:0000313" key="1">
    <source>
        <dbReference type="EMBL" id="KAI6661901.1"/>
    </source>
</evidence>
<organism evidence="1 2">
    <name type="scientific">Oopsacas minuta</name>
    <dbReference type="NCBI Taxonomy" id="111878"/>
    <lineage>
        <taxon>Eukaryota</taxon>
        <taxon>Metazoa</taxon>
        <taxon>Porifera</taxon>
        <taxon>Hexactinellida</taxon>
        <taxon>Hexasterophora</taxon>
        <taxon>Lyssacinosida</taxon>
        <taxon>Leucopsacidae</taxon>
        <taxon>Oopsacas</taxon>
    </lineage>
</organism>
<reference evidence="1 2" key="1">
    <citation type="journal article" date="2023" name="BMC Biol.">
        <title>The compact genome of the sponge Oopsacas minuta (Hexactinellida) is lacking key metazoan core genes.</title>
        <authorList>
            <person name="Santini S."/>
            <person name="Schenkelaars Q."/>
            <person name="Jourda C."/>
            <person name="Duchesne M."/>
            <person name="Belahbib H."/>
            <person name="Rocher C."/>
            <person name="Selva M."/>
            <person name="Riesgo A."/>
            <person name="Vervoort M."/>
            <person name="Leys S.P."/>
            <person name="Kodjabachian L."/>
            <person name="Le Bivic A."/>
            <person name="Borchiellini C."/>
            <person name="Claverie J.M."/>
            <person name="Renard E."/>
        </authorList>
    </citation>
    <scope>NUCLEOTIDE SEQUENCE [LARGE SCALE GENOMIC DNA]</scope>
    <source>
        <strain evidence="1">SPO-2</strain>
    </source>
</reference>
<dbReference type="EMBL" id="JAKMXF010000003">
    <property type="protein sequence ID" value="KAI6661901.1"/>
    <property type="molecule type" value="Genomic_DNA"/>
</dbReference>
<comment type="caution">
    <text evidence="1">The sequence shown here is derived from an EMBL/GenBank/DDBJ whole genome shotgun (WGS) entry which is preliminary data.</text>
</comment>
<dbReference type="Gene3D" id="2.120.10.30">
    <property type="entry name" value="TolB, C-terminal domain"/>
    <property type="match status" value="1"/>
</dbReference>
<accession>A0AAV7KTR6</accession>
<keyword evidence="2" id="KW-1185">Reference proteome</keyword>
<gene>
    <name evidence="1" type="ORF">LOD99_9672</name>
</gene>
<dbReference type="InterPro" id="IPR011042">
    <property type="entry name" value="6-blade_b-propeller_TolB-like"/>
</dbReference>